<protein>
    <recommendedName>
        <fullName evidence="1">DUF7882 domain-containing protein</fullName>
    </recommendedName>
</protein>
<proteinExistence type="predicted"/>
<feature type="domain" description="DUF7882" evidence="1">
    <location>
        <begin position="1"/>
        <end position="96"/>
    </location>
</feature>
<accession>A0ABN6XRC7</accession>
<name>A0ABN6XRC7_9MICO</name>
<dbReference type="EMBL" id="AP027731">
    <property type="protein sequence ID" value="BDZ47421.1"/>
    <property type="molecule type" value="Genomic_DNA"/>
</dbReference>
<evidence type="ECO:0000313" key="3">
    <source>
        <dbReference type="Proteomes" id="UP001321498"/>
    </source>
</evidence>
<gene>
    <name evidence="2" type="ORF">GCM10025866_33300</name>
</gene>
<sequence>MGKLTYDSTLVVDFDDRVLAHLQIVIGAKLRRNESFYFSWRDDAAVGDGRSVIWLHPSIPVFYKYHGGRVPGINRSWIEELMATANSSGGLRIVPEPPERRAVEPE</sequence>
<dbReference type="InterPro" id="IPR057204">
    <property type="entry name" value="DUF7882"/>
</dbReference>
<evidence type="ECO:0000259" key="1">
    <source>
        <dbReference type="Pfam" id="PF25355"/>
    </source>
</evidence>
<dbReference type="Proteomes" id="UP001321498">
    <property type="component" value="Chromosome"/>
</dbReference>
<evidence type="ECO:0000313" key="2">
    <source>
        <dbReference type="EMBL" id="BDZ47421.1"/>
    </source>
</evidence>
<reference evidence="3" key="1">
    <citation type="journal article" date="2019" name="Int. J. Syst. Evol. Microbiol.">
        <title>The Global Catalogue of Microorganisms (GCM) 10K type strain sequencing project: providing services to taxonomists for standard genome sequencing and annotation.</title>
        <authorList>
            <consortium name="The Broad Institute Genomics Platform"/>
            <consortium name="The Broad Institute Genome Sequencing Center for Infectious Disease"/>
            <person name="Wu L."/>
            <person name="Ma J."/>
        </authorList>
    </citation>
    <scope>NUCLEOTIDE SEQUENCE [LARGE SCALE GENOMIC DNA]</scope>
    <source>
        <strain evidence="3">NBRC 108725</strain>
    </source>
</reference>
<dbReference type="RefSeq" id="WP_286277335.1">
    <property type="nucleotide sequence ID" value="NZ_AP027731.1"/>
</dbReference>
<dbReference type="Pfam" id="PF25355">
    <property type="entry name" value="DUF7882"/>
    <property type="match status" value="1"/>
</dbReference>
<keyword evidence="3" id="KW-1185">Reference proteome</keyword>
<organism evidence="2 3">
    <name type="scientific">Naasia aerilata</name>
    <dbReference type="NCBI Taxonomy" id="1162966"/>
    <lineage>
        <taxon>Bacteria</taxon>
        <taxon>Bacillati</taxon>
        <taxon>Actinomycetota</taxon>
        <taxon>Actinomycetes</taxon>
        <taxon>Micrococcales</taxon>
        <taxon>Microbacteriaceae</taxon>
        <taxon>Naasia</taxon>
    </lineage>
</organism>